<evidence type="ECO:0000256" key="1">
    <source>
        <dbReference type="SAM" id="MobiDB-lite"/>
    </source>
</evidence>
<feature type="chain" id="PRO_5047209674" evidence="2">
    <location>
        <begin position="20"/>
        <end position="198"/>
    </location>
</feature>
<dbReference type="EMBL" id="JACWMY010000013">
    <property type="protein sequence ID" value="MBD1366531.1"/>
    <property type="molecule type" value="Genomic_DNA"/>
</dbReference>
<dbReference type="PROSITE" id="PS51257">
    <property type="entry name" value="PROKAR_LIPOPROTEIN"/>
    <property type="match status" value="1"/>
</dbReference>
<evidence type="ECO:0000256" key="2">
    <source>
        <dbReference type="SAM" id="SignalP"/>
    </source>
</evidence>
<dbReference type="RefSeq" id="WP_191191174.1">
    <property type="nucleotide sequence ID" value="NZ_JACWMY010000013.1"/>
</dbReference>
<feature type="domain" description="DUF3347" evidence="3">
    <location>
        <begin position="63"/>
        <end position="153"/>
    </location>
</feature>
<reference evidence="4 5" key="1">
    <citation type="submission" date="2020-09" db="EMBL/GenBank/DDBJ databases">
        <title>Novel species of Mucilaginibacter isolated from a glacier on the Tibetan Plateau.</title>
        <authorList>
            <person name="Liu Q."/>
            <person name="Xin Y.-H."/>
        </authorList>
    </citation>
    <scope>NUCLEOTIDE SEQUENCE [LARGE SCALE GENOMIC DNA]</scope>
    <source>
        <strain evidence="4 5">ZT4R22</strain>
    </source>
</reference>
<dbReference type="Proteomes" id="UP000606600">
    <property type="component" value="Unassembled WGS sequence"/>
</dbReference>
<gene>
    <name evidence="4" type="ORF">IDJ77_22140</name>
</gene>
<proteinExistence type="predicted"/>
<evidence type="ECO:0000313" key="4">
    <source>
        <dbReference type="EMBL" id="MBD1366531.1"/>
    </source>
</evidence>
<feature type="signal peptide" evidence="2">
    <location>
        <begin position="1"/>
        <end position="19"/>
    </location>
</feature>
<keyword evidence="5" id="KW-1185">Reference proteome</keyword>
<feature type="compositionally biased region" description="Low complexity" evidence="1">
    <location>
        <begin position="25"/>
        <end position="46"/>
    </location>
</feature>
<comment type="caution">
    <text evidence="4">The sequence shown here is derived from an EMBL/GenBank/DDBJ whole genome shotgun (WGS) entry which is preliminary data.</text>
</comment>
<organism evidence="4 5">
    <name type="scientific">Mucilaginibacter pankratovii</name>
    <dbReference type="NCBI Taxonomy" id="2772110"/>
    <lineage>
        <taxon>Bacteria</taxon>
        <taxon>Pseudomonadati</taxon>
        <taxon>Bacteroidota</taxon>
        <taxon>Sphingobacteriia</taxon>
        <taxon>Sphingobacteriales</taxon>
        <taxon>Sphingobacteriaceae</taxon>
        <taxon>Mucilaginibacter</taxon>
    </lineage>
</organism>
<name>A0ABR7WW69_9SPHI</name>
<feature type="region of interest" description="Disordered" evidence="1">
    <location>
        <begin position="25"/>
        <end position="52"/>
    </location>
</feature>
<evidence type="ECO:0000259" key="3">
    <source>
        <dbReference type="Pfam" id="PF11827"/>
    </source>
</evidence>
<accession>A0ABR7WW69</accession>
<protein>
    <submittedName>
        <fullName evidence="4">DUF3347 domain-containing protein</fullName>
    </submittedName>
</protein>
<sequence>MKNLIIVSVISLASFSMVACNNTNKSSANSTKDTTASTNSAPATTAKGGVDPKTATSIKEMVGNYLQLKNALTKDNSNDAATAAKALSTGFAKLDQSVLTPTQKKSFTDIADDAKEMAEHIGMSGGKLPHQREHFDMLSKDMYDLVKLFGAGQHLFVDHCPMYNDKKGAIWLSEIKEIKNPYMGSGMSTCGMIQEEFK</sequence>
<evidence type="ECO:0000313" key="5">
    <source>
        <dbReference type="Proteomes" id="UP000606600"/>
    </source>
</evidence>
<dbReference type="InterPro" id="IPR021782">
    <property type="entry name" value="DUF3347"/>
</dbReference>
<keyword evidence="2" id="KW-0732">Signal</keyword>
<dbReference type="Pfam" id="PF11827">
    <property type="entry name" value="DUF3347"/>
    <property type="match status" value="1"/>
</dbReference>